<name>A0A085NRS2_9BILA</name>
<dbReference type="Pfam" id="PF00069">
    <property type="entry name" value="Pkinase"/>
    <property type="match status" value="1"/>
</dbReference>
<dbReference type="AlphaFoldDB" id="A0A085NRS2"/>
<comment type="subunit">
    <text evidence="1">Tetramer of two alpha and two beta chains.</text>
</comment>
<evidence type="ECO:0000256" key="11">
    <source>
        <dbReference type="PROSITE-ProRule" id="PRU10141"/>
    </source>
</evidence>
<dbReference type="InterPro" id="IPR000719">
    <property type="entry name" value="Prot_kinase_dom"/>
</dbReference>
<dbReference type="FunFam" id="3.30.200.20:FF:000088">
    <property type="entry name" value="Casein kinase II subunit alpha"/>
    <property type="match status" value="1"/>
</dbReference>
<evidence type="ECO:0000256" key="8">
    <source>
        <dbReference type="ARBA" id="ARBA00047899"/>
    </source>
</evidence>
<dbReference type="GO" id="GO:0005956">
    <property type="term" value="C:protein kinase CK2 complex"/>
    <property type="evidence" value="ECO:0007669"/>
    <property type="project" value="TreeGrafter"/>
</dbReference>
<evidence type="ECO:0000256" key="6">
    <source>
        <dbReference type="ARBA" id="ARBA00022777"/>
    </source>
</evidence>
<keyword evidence="5 11" id="KW-0547">Nucleotide-binding</keyword>
<dbReference type="EC" id="2.7.11.1" evidence="2"/>
<dbReference type="InterPro" id="IPR011009">
    <property type="entry name" value="Kinase-like_dom_sf"/>
</dbReference>
<dbReference type="GO" id="GO:0005634">
    <property type="term" value="C:nucleus"/>
    <property type="evidence" value="ECO:0007669"/>
    <property type="project" value="TreeGrafter"/>
</dbReference>
<keyword evidence="4" id="KW-0808">Transferase</keyword>
<keyword evidence="6" id="KW-0418">Kinase</keyword>
<evidence type="ECO:0000259" key="13">
    <source>
        <dbReference type="PROSITE" id="PS50011"/>
    </source>
</evidence>
<dbReference type="PANTHER" id="PTHR24054">
    <property type="entry name" value="CASEIN KINASE II SUBUNIT ALPHA"/>
    <property type="match status" value="1"/>
</dbReference>
<evidence type="ECO:0000256" key="10">
    <source>
        <dbReference type="ARBA" id="ARBA00071078"/>
    </source>
</evidence>
<dbReference type="CDD" id="cd14132">
    <property type="entry name" value="STKc_CK2_alpha"/>
    <property type="match status" value="1"/>
</dbReference>
<dbReference type="Proteomes" id="UP000030758">
    <property type="component" value="Unassembled WGS sequence"/>
</dbReference>
<dbReference type="PROSITE" id="PS00108">
    <property type="entry name" value="PROTEIN_KINASE_ST"/>
    <property type="match status" value="1"/>
</dbReference>
<organism evidence="14">
    <name type="scientific">Trichuris suis</name>
    <name type="common">pig whipworm</name>
    <dbReference type="NCBI Taxonomy" id="68888"/>
    <lineage>
        <taxon>Eukaryota</taxon>
        <taxon>Metazoa</taxon>
        <taxon>Ecdysozoa</taxon>
        <taxon>Nematoda</taxon>
        <taxon>Enoplea</taxon>
        <taxon>Dorylaimia</taxon>
        <taxon>Trichinellida</taxon>
        <taxon>Trichuridae</taxon>
        <taxon>Trichuris</taxon>
    </lineage>
</organism>
<proteinExistence type="inferred from homology"/>
<dbReference type="EMBL" id="KL367478">
    <property type="protein sequence ID" value="KFD72168.1"/>
    <property type="molecule type" value="Genomic_DNA"/>
</dbReference>
<feature type="domain" description="Protein kinase" evidence="13">
    <location>
        <begin position="37"/>
        <end position="322"/>
    </location>
</feature>
<dbReference type="GO" id="GO:0004674">
    <property type="term" value="F:protein serine/threonine kinase activity"/>
    <property type="evidence" value="ECO:0007669"/>
    <property type="project" value="UniProtKB-KW"/>
</dbReference>
<dbReference type="SMART" id="SM00220">
    <property type="entry name" value="S_TKc"/>
    <property type="match status" value="1"/>
</dbReference>
<accession>A0A085NRS2</accession>
<keyword evidence="7 11" id="KW-0067">ATP-binding</keyword>
<reference evidence="14" key="1">
    <citation type="journal article" date="2014" name="Nat. Genet.">
        <title>Genome and transcriptome of the porcine whipworm Trichuris suis.</title>
        <authorList>
            <person name="Jex A.R."/>
            <person name="Nejsum P."/>
            <person name="Schwarz E.M."/>
            <person name="Hu L."/>
            <person name="Young N.D."/>
            <person name="Hall R.S."/>
            <person name="Korhonen P.K."/>
            <person name="Liao S."/>
            <person name="Thamsborg S."/>
            <person name="Xia J."/>
            <person name="Xu P."/>
            <person name="Wang S."/>
            <person name="Scheerlinck J.P."/>
            <person name="Hofmann A."/>
            <person name="Sternberg P.W."/>
            <person name="Wang J."/>
            <person name="Gasser R.B."/>
        </authorList>
    </citation>
    <scope>NUCLEOTIDE SEQUENCE [LARGE SCALE GENOMIC DNA]</scope>
    <source>
        <strain evidence="14">DCEP-RM93F</strain>
    </source>
</reference>
<dbReference type="InterPro" id="IPR008271">
    <property type="entry name" value="Ser/Thr_kinase_AS"/>
</dbReference>
<dbReference type="PROSITE" id="PS50011">
    <property type="entry name" value="PROTEIN_KINASE_DOM"/>
    <property type="match status" value="1"/>
</dbReference>
<feature type="binding site" evidence="11">
    <location>
        <position position="66"/>
    </location>
    <ligand>
        <name>ATP</name>
        <dbReference type="ChEBI" id="CHEBI:30616"/>
    </ligand>
</feature>
<evidence type="ECO:0000256" key="5">
    <source>
        <dbReference type="ARBA" id="ARBA00022741"/>
    </source>
</evidence>
<dbReference type="Gene3D" id="1.10.510.10">
    <property type="entry name" value="Transferase(Phosphotransferase) domain 1"/>
    <property type="match status" value="1"/>
</dbReference>
<comment type="catalytic activity">
    <reaction evidence="8">
        <text>L-threonyl-[protein] + ATP = O-phospho-L-threonyl-[protein] + ADP + H(+)</text>
        <dbReference type="Rhea" id="RHEA:46608"/>
        <dbReference type="Rhea" id="RHEA-COMP:11060"/>
        <dbReference type="Rhea" id="RHEA-COMP:11605"/>
        <dbReference type="ChEBI" id="CHEBI:15378"/>
        <dbReference type="ChEBI" id="CHEBI:30013"/>
        <dbReference type="ChEBI" id="CHEBI:30616"/>
        <dbReference type="ChEBI" id="CHEBI:61977"/>
        <dbReference type="ChEBI" id="CHEBI:456216"/>
        <dbReference type="EC" id="2.7.11.1"/>
    </reaction>
</comment>
<evidence type="ECO:0000313" key="14">
    <source>
        <dbReference type="EMBL" id="KFD72168.1"/>
    </source>
</evidence>
<evidence type="ECO:0000256" key="4">
    <source>
        <dbReference type="ARBA" id="ARBA00022679"/>
    </source>
</evidence>
<evidence type="ECO:0000256" key="12">
    <source>
        <dbReference type="RuleBase" id="RU000304"/>
    </source>
</evidence>
<comment type="catalytic activity">
    <reaction evidence="9">
        <text>L-seryl-[protein] + ATP = O-phospho-L-seryl-[protein] + ADP + H(+)</text>
        <dbReference type="Rhea" id="RHEA:17989"/>
        <dbReference type="Rhea" id="RHEA-COMP:9863"/>
        <dbReference type="Rhea" id="RHEA-COMP:11604"/>
        <dbReference type="ChEBI" id="CHEBI:15378"/>
        <dbReference type="ChEBI" id="CHEBI:29999"/>
        <dbReference type="ChEBI" id="CHEBI:30616"/>
        <dbReference type="ChEBI" id="CHEBI:83421"/>
        <dbReference type="ChEBI" id="CHEBI:456216"/>
        <dbReference type="EC" id="2.7.11.1"/>
    </reaction>
</comment>
<dbReference type="GO" id="GO:0005829">
    <property type="term" value="C:cytosol"/>
    <property type="evidence" value="ECO:0007669"/>
    <property type="project" value="TreeGrafter"/>
</dbReference>
<dbReference type="Gene3D" id="3.30.200.20">
    <property type="entry name" value="Phosphorylase Kinase, domain 1"/>
    <property type="match status" value="1"/>
</dbReference>
<dbReference type="InterPro" id="IPR017441">
    <property type="entry name" value="Protein_kinase_ATP_BS"/>
</dbReference>
<dbReference type="PANTHER" id="PTHR24054:SF0">
    <property type="entry name" value="CASEIN KINASE II SUBUNIT ALPHA"/>
    <property type="match status" value="1"/>
</dbReference>
<protein>
    <recommendedName>
        <fullName evidence="10">Casein kinase II subunit alpha</fullName>
        <ecNumber evidence="2">2.7.11.1</ecNumber>
    </recommendedName>
</protein>
<dbReference type="GO" id="GO:0005524">
    <property type="term" value="F:ATP binding"/>
    <property type="evidence" value="ECO:0007669"/>
    <property type="project" value="UniProtKB-UniRule"/>
</dbReference>
<dbReference type="InterPro" id="IPR045216">
    <property type="entry name" value="CK2_alpha"/>
</dbReference>
<dbReference type="FunFam" id="1.10.510.10:FF:000059">
    <property type="entry name" value="Casein kinase II subunit alpha"/>
    <property type="match status" value="1"/>
</dbReference>
<dbReference type="GO" id="GO:0051726">
    <property type="term" value="P:regulation of cell cycle"/>
    <property type="evidence" value="ECO:0007669"/>
    <property type="project" value="TreeGrafter"/>
</dbReference>
<keyword evidence="3 12" id="KW-0723">Serine/threonine-protein kinase</keyword>
<comment type="similarity">
    <text evidence="12">Belongs to the protein kinase superfamily.</text>
</comment>
<evidence type="ECO:0000256" key="7">
    <source>
        <dbReference type="ARBA" id="ARBA00022840"/>
    </source>
</evidence>
<gene>
    <name evidence="14" type="ORF">M514_15441</name>
</gene>
<evidence type="ECO:0000256" key="9">
    <source>
        <dbReference type="ARBA" id="ARBA00048679"/>
    </source>
</evidence>
<evidence type="ECO:0000256" key="2">
    <source>
        <dbReference type="ARBA" id="ARBA00012513"/>
    </source>
</evidence>
<dbReference type="PROSITE" id="PS00107">
    <property type="entry name" value="PROTEIN_KINASE_ATP"/>
    <property type="match status" value="1"/>
</dbReference>
<evidence type="ECO:0000256" key="3">
    <source>
        <dbReference type="ARBA" id="ARBA00022527"/>
    </source>
</evidence>
<evidence type="ECO:0000256" key="1">
    <source>
        <dbReference type="ARBA" id="ARBA00011270"/>
    </source>
</evidence>
<sequence>MTSTDELGAYEEAQLVEDMHLLSYETAALKYSGLNNYCLVQHLGGGKYSNVFEGIDLRDNERVAIKVLKPVKKKKIRREVEILEILRGGVNIVTLKEILQNPVTLTLTLVMDLLYPTDFSCIYLNLNDFHIRYYTHELLKALDYCHSHGIMHRDVKPYNIIVDHEAMKLRLIDFGLAEFYHSGEEYSVRVATRHYKGPELLVGYSYYSYSLDIWSMGCMLAAMIFRTEPFFNGEDDDDQLARITDVLGAIDLLKWLYEYEIDFHPTDGQEFTCASRKEWTHFINVTNEHLAKEDALDLLDRVLVFDPQKRITASDAMKHPYFAPVRDKVKPSQCS</sequence>
<dbReference type="SUPFAM" id="SSF56112">
    <property type="entry name" value="Protein kinase-like (PK-like)"/>
    <property type="match status" value="1"/>
</dbReference>